<name>A0ABT3Q1L6_9BACT</name>
<keyword evidence="2" id="KW-1185">Reference proteome</keyword>
<accession>A0ABT3Q1L6</accession>
<evidence type="ECO:0000313" key="1">
    <source>
        <dbReference type="EMBL" id="MCW9714004.1"/>
    </source>
</evidence>
<proteinExistence type="predicted"/>
<gene>
    <name evidence="1" type="ORF">LQ318_13920</name>
</gene>
<dbReference type="InterPro" id="IPR013783">
    <property type="entry name" value="Ig-like_fold"/>
</dbReference>
<dbReference type="Gene3D" id="2.60.40.10">
    <property type="entry name" value="Immunoglobulins"/>
    <property type="match status" value="2"/>
</dbReference>
<dbReference type="RefSeq" id="WP_265791061.1">
    <property type="nucleotide sequence ID" value="NZ_BAABRS010000004.1"/>
</dbReference>
<organism evidence="1 2">
    <name type="scientific">Fodinibius salicampi</name>
    <dbReference type="NCBI Taxonomy" id="1920655"/>
    <lineage>
        <taxon>Bacteria</taxon>
        <taxon>Pseudomonadati</taxon>
        <taxon>Balneolota</taxon>
        <taxon>Balneolia</taxon>
        <taxon>Balneolales</taxon>
        <taxon>Balneolaceae</taxon>
        <taxon>Fodinibius</taxon>
    </lineage>
</organism>
<dbReference type="Proteomes" id="UP001207337">
    <property type="component" value="Unassembled WGS sequence"/>
</dbReference>
<sequence>MLLFISSAPAQPTLTKDYSYLMDIPSVVAMESSPAHFYVLSETEGMAVFRSRPDSLQWLYSSTGMQRRGNTVVADIRFAYLFGDSNRLSVLEPTSVLGVYSSTNLPVPPLDVQRISEQLFIALGDRGLGQLSLESPSSVDSQVTFVAESQLNNQSVIDLERLDDQLFALGSESNLFRFNFDSERLSLDQTFSLAEQLNRIFLVENTLYGADAGGNIYEINGSGDLSKLGSIKEQVIQILKWNDWLIIKGNSNKLWTSYQNRSPVLWKENEAAGNFITKTKGQLWLSEYNQISRVTVTKGQTQTDADNNNSKKSGSFTLQPIKNYTIPHSKSLIFPIKIEGNISPEQLQFTYQSSSIQDAEVRGQSFYWQPSQDDAGSHRVRIIASAKNGQTASETFNIQVRSFNAPPRFTPMRPMTIPVEESFSLPVNATDPDGINEDLIRYMGVNMPKGATINERTGLIEWTPTIRQVGENNFRVIATDQFGAASSVDITINVTEKVRRNNAGE</sequence>
<dbReference type="InterPro" id="IPR015919">
    <property type="entry name" value="Cadherin-like_sf"/>
</dbReference>
<protein>
    <submittedName>
        <fullName evidence="1">Ig domain-containing protein</fullName>
    </submittedName>
</protein>
<comment type="caution">
    <text evidence="1">The sequence shown here is derived from an EMBL/GenBank/DDBJ whole genome shotgun (WGS) entry which is preliminary data.</text>
</comment>
<dbReference type="EMBL" id="JAJNDC010000004">
    <property type="protein sequence ID" value="MCW9714004.1"/>
    <property type="molecule type" value="Genomic_DNA"/>
</dbReference>
<evidence type="ECO:0000313" key="2">
    <source>
        <dbReference type="Proteomes" id="UP001207337"/>
    </source>
</evidence>
<reference evidence="1 2" key="1">
    <citation type="submission" date="2021-11" db="EMBL/GenBank/DDBJ databases">
        <title>Aliifidinibius sp. nov., a new bacterium isolated from saline soil.</title>
        <authorList>
            <person name="Galisteo C."/>
            <person name="De La Haba R."/>
            <person name="Sanchez-Porro C."/>
            <person name="Ventosa A."/>
        </authorList>
    </citation>
    <scope>NUCLEOTIDE SEQUENCE [LARGE SCALE GENOMIC DNA]</scope>
    <source>
        <strain evidence="1 2">KACC 190600</strain>
    </source>
</reference>
<dbReference type="SUPFAM" id="SSF49313">
    <property type="entry name" value="Cadherin-like"/>
    <property type="match status" value="2"/>
</dbReference>
<dbReference type="Pfam" id="PF05345">
    <property type="entry name" value="He_PIG"/>
    <property type="match status" value="1"/>
</dbReference>